<sequence>MPSMNMSAPDIDASLNREGEATMSADFKGQKINVKGGAEIDASVSEGSASGGLHYPEGTITFPKLKVPKFGIALPQLEGQEGGRNVKSEVSGSGGISIQPPSVTCQVSSQNIEVPSPELRHSEGKVKVKMPKLFGKSKAKGSSVGDLQGPEVELSASGKGGKVSKDLSVHSGKLEFEGDPALSVSSKGKSASLDLFKKSRHRSSSLSDEGGLAVSSPSSHLEAEGGDISLDLGGSKVKGKKGKLKFGTFGGFGSKSKGSYEVTLGEDSETAVEGSAGVSLSKKSRLSSSSSSDSGSRGGFRFPRLELSVSPKK</sequence>
<evidence type="ECO:0000313" key="2">
    <source>
        <dbReference type="Proteomes" id="UP000793456"/>
    </source>
</evidence>
<name>A0ACD3REM4_LARCR</name>
<dbReference type="Proteomes" id="UP000793456">
    <property type="component" value="Chromosome VII"/>
</dbReference>
<keyword evidence="2" id="KW-1185">Reference proteome</keyword>
<reference evidence="1" key="1">
    <citation type="submission" date="2018-11" db="EMBL/GenBank/DDBJ databases">
        <title>The sequence and de novo assembly of Larimichthys crocea genome using PacBio and Hi-C technologies.</title>
        <authorList>
            <person name="Xu P."/>
            <person name="Chen B."/>
            <person name="Zhou Z."/>
            <person name="Ke Q."/>
            <person name="Wu Y."/>
            <person name="Bai H."/>
            <person name="Pu F."/>
        </authorList>
    </citation>
    <scope>NUCLEOTIDE SEQUENCE</scope>
    <source>
        <tissue evidence="1">Muscle</tissue>
    </source>
</reference>
<organism evidence="1 2">
    <name type="scientific">Larimichthys crocea</name>
    <name type="common">Large yellow croaker</name>
    <name type="synonym">Pseudosciaena crocea</name>
    <dbReference type="NCBI Taxonomy" id="215358"/>
    <lineage>
        <taxon>Eukaryota</taxon>
        <taxon>Metazoa</taxon>
        <taxon>Chordata</taxon>
        <taxon>Craniata</taxon>
        <taxon>Vertebrata</taxon>
        <taxon>Euteleostomi</taxon>
        <taxon>Actinopterygii</taxon>
        <taxon>Neopterygii</taxon>
        <taxon>Teleostei</taxon>
        <taxon>Neoteleostei</taxon>
        <taxon>Acanthomorphata</taxon>
        <taxon>Eupercaria</taxon>
        <taxon>Sciaenidae</taxon>
        <taxon>Larimichthys</taxon>
    </lineage>
</organism>
<accession>A0ACD3REM4</accession>
<dbReference type="EMBL" id="CM011680">
    <property type="protein sequence ID" value="TMS17787.1"/>
    <property type="molecule type" value="Genomic_DNA"/>
</dbReference>
<gene>
    <name evidence="1" type="ORF">E3U43_001856</name>
</gene>
<protein>
    <submittedName>
        <fullName evidence="1">Uncharacterized protein</fullName>
    </submittedName>
</protein>
<evidence type="ECO:0000313" key="1">
    <source>
        <dbReference type="EMBL" id="TMS17787.1"/>
    </source>
</evidence>
<proteinExistence type="predicted"/>
<comment type="caution">
    <text evidence="1">The sequence shown here is derived from an EMBL/GenBank/DDBJ whole genome shotgun (WGS) entry which is preliminary data.</text>
</comment>